<feature type="region of interest" description="Disordered" evidence="5">
    <location>
        <begin position="392"/>
        <end position="424"/>
    </location>
</feature>
<dbReference type="PIRSF" id="PIRSF000390">
    <property type="entry name" value="PLP_StrS"/>
    <property type="match status" value="1"/>
</dbReference>
<dbReference type="InterPro" id="IPR015422">
    <property type="entry name" value="PyrdxlP-dep_Trfase_small"/>
</dbReference>
<dbReference type="PANTHER" id="PTHR30244:SF34">
    <property type="entry name" value="DTDP-4-AMINO-4,6-DIDEOXYGALACTOSE TRANSAMINASE"/>
    <property type="match status" value="1"/>
</dbReference>
<dbReference type="RefSeq" id="WP_142585833.1">
    <property type="nucleotide sequence ID" value="NZ_CABFPH010000132.1"/>
</dbReference>
<feature type="modified residue" description="N6-(pyridoxal phosphate)lysine" evidence="3">
    <location>
        <position position="196"/>
    </location>
</feature>
<proteinExistence type="inferred from homology"/>
<dbReference type="InterPro" id="IPR000653">
    <property type="entry name" value="DegT/StrS_aminotransferase"/>
</dbReference>
<dbReference type="InterPro" id="IPR015421">
    <property type="entry name" value="PyrdxlP-dep_Trfase_major"/>
</dbReference>
<dbReference type="CDD" id="cd00616">
    <property type="entry name" value="AHBA_syn"/>
    <property type="match status" value="1"/>
</dbReference>
<dbReference type="Gene3D" id="3.90.1150.10">
    <property type="entry name" value="Aspartate Aminotransferase, domain 1"/>
    <property type="match status" value="1"/>
</dbReference>
<evidence type="ECO:0000256" key="4">
    <source>
        <dbReference type="RuleBase" id="RU004508"/>
    </source>
</evidence>
<keyword evidence="6" id="KW-0032">Aminotransferase</keyword>
<reference evidence="6 7" key="1">
    <citation type="submission" date="2019-06" db="EMBL/GenBank/DDBJ databases">
        <authorList>
            <person name="Rodrigo-Torres L."/>
            <person name="Arahal R. D."/>
            <person name="Lucena T."/>
        </authorList>
    </citation>
    <scope>NUCLEOTIDE SEQUENCE [LARGE SCALE GENOMIC DNA]</scope>
    <source>
        <strain evidence="6 7">SB0023/3</strain>
    </source>
</reference>
<keyword evidence="7" id="KW-1185">Reference proteome</keyword>
<dbReference type="EMBL" id="CABFPH010000132">
    <property type="protein sequence ID" value="VUD74533.1"/>
    <property type="molecule type" value="Genomic_DNA"/>
</dbReference>
<evidence type="ECO:0000256" key="3">
    <source>
        <dbReference type="PIRSR" id="PIRSR000390-2"/>
    </source>
</evidence>
<dbReference type="InterPro" id="IPR015424">
    <property type="entry name" value="PyrdxlP-dep_Trfase"/>
</dbReference>
<evidence type="ECO:0000313" key="7">
    <source>
        <dbReference type="Proteomes" id="UP000410984"/>
    </source>
</evidence>
<dbReference type="GO" id="GO:0000271">
    <property type="term" value="P:polysaccharide biosynthetic process"/>
    <property type="evidence" value="ECO:0007669"/>
    <property type="project" value="TreeGrafter"/>
</dbReference>
<dbReference type="SUPFAM" id="SSF53383">
    <property type="entry name" value="PLP-dependent transferases"/>
    <property type="match status" value="1"/>
</dbReference>
<protein>
    <submittedName>
        <fullName evidence="6">UDP-4-amino-4-deoxy-L-arabinose--oxoglutarate aminotransferase</fullName>
        <ecNumber evidence="6">2.6.1.87</ecNumber>
    </submittedName>
</protein>
<comment type="similarity">
    <text evidence="1 4">Belongs to the DegT/DnrJ/EryC1 family.</text>
</comment>
<dbReference type="Pfam" id="PF01041">
    <property type="entry name" value="DegT_DnrJ_EryC1"/>
    <property type="match status" value="1"/>
</dbReference>
<dbReference type="AlphaFoldDB" id="A0A509EMR1"/>
<sequence length="424" mass="44781">MVAPSPLPLPRDAGSVPDRPLLVSEPALGPEEAAALAAVVESGWITMGPRVREFERSFAAMHQAEDAVAVNSCTAALHLILQALGLGPGDEVLVPALTFVASANSVLYVGAKPVFVDIAGPDLPLMSLEDAAAKCTPRTKAVILVHFAGYLPDRAAWRAFADARGLRLVEDAAHAAGLPGAGALGDAAAFSFYGNKNMTTAEGGMVLAADAGLREAIRQARGHGMTSGAHQRLATRAAAYDVTALGWNYRLDELRAAIGLVQLVHLPAWNEARRALAALYRSGLRRACPDVTVPFEAGQPSVHHIMPVLLPPGTDRQRVVDALWARDIQTTIHYPPVHLLSYYRTLLPGIRLPATEDFAARELTLPLHPGLKAADVERVIAALAEILAQQASQPGLARAAAGAGPARTGTPERAARLEPAEEQR</sequence>
<dbReference type="GO" id="GO:0030170">
    <property type="term" value="F:pyridoxal phosphate binding"/>
    <property type="evidence" value="ECO:0007669"/>
    <property type="project" value="TreeGrafter"/>
</dbReference>
<dbReference type="EC" id="2.6.1.87" evidence="6"/>
<accession>A0A509EMR1</accession>
<organism evidence="6 7">
    <name type="scientific">Methylobacterium symbioticum</name>
    <dbReference type="NCBI Taxonomy" id="2584084"/>
    <lineage>
        <taxon>Bacteria</taxon>
        <taxon>Pseudomonadati</taxon>
        <taxon>Pseudomonadota</taxon>
        <taxon>Alphaproteobacteria</taxon>
        <taxon>Hyphomicrobiales</taxon>
        <taxon>Methylobacteriaceae</taxon>
        <taxon>Methylobacterium</taxon>
    </lineage>
</organism>
<dbReference type="Proteomes" id="UP000410984">
    <property type="component" value="Unassembled WGS sequence"/>
</dbReference>
<dbReference type="Gene3D" id="3.40.640.10">
    <property type="entry name" value="Type I PLP-dependent aspartate aminotransferase-like (Major domain)"/>
    <property type="match status" value="1"/>
</dbReference>
<gene>
    <name evidence="6" type="primary">arnB</name>
    <name evidence="6" type="ORF">MET9862_05165</name>
</gene>
<dbReference type="GO" id="GO:0099620">
    <property type="term" value="F:UDP-4-amino-4-deoxy-L-arabinose aminotransferase"/>
    <property type="evidence" value="ECO:0007669"/>
    <property type="project" value="UniProtKB-EC"/>
</dbReference>
<feature type="compositionally biased region" description="Low complexity" evidence="5">
    <location>
        <begin position="392"/>
        <end position="412"/>
    </location>
</feature>
<keyword evidence="6" id="KW-0808">Transferase</keyword>
<evidence type="ECO:0000313" key="6">
    <source>
        <dbReference type="EMBL" id="VUD74533.1"/>
    </source>
</evidence>
<feature type="active site" description="Proton acceptor" evidence="2">
    <location>
        <position position="196"/>
    </location>
</feature>
<name>A0A509EMR1_9HYPH</name>
<dbReference type="PANTHER" id="PTHR30244">
    <property type="entry name" value="TRANSAMINASE"/>
    <property type="match status" value="1"/>
</dbReference>
<feature type="compositionally biased region" description="Basic and acidic residues" evidence="5">
    <location>
        <begin position="413"/>
        <end position="424"/>
    </location>
</feature>
<feature type="region of interest" description="Disordered" evidence="5">
    <location>
        <begin position="1"/>
        <end position="22"/>
    </location>
</feature>
<keyword evidence="3 4" id="KW-0663">Pyridoxal phosphate</keyword>
<evidence type="ECO:0000256" key="1">
    <source>
        <dbReference type="ARBA" id="ARBA00037999"/>
    </source>
</evidence>
<dbReference type="OrthoDB" id="9768668at2"/>
<evidence type="ECO:0000256" key="2">
    <source>
        <dbReference type="PIRSR" id="PIRSR000390-1"/>
    </source>
</evidence>
<evidence type="ECO:0000256" key="5">
    <source>
        <dbReference type="SAM" id="MobiDB-lite"/>
    </source>
</evidence>